<organism evidence="2 3">
    <name type="scientific">Tsukamurella conjunctivitidis</name>
    <dbReference type="NCBI Taxonomy" id="2592068"/>
    <lineage>
        <taxon>Bacteria</taxon>
        <taxon>Bacillati</taxon>
        <taxon>Actinomycetota</taxon>
        <taxon>Actinomycetes</taxon>
        <taxon>Mycobacteriales</taxon>
        <taxon>Tsukamurellaceae</taxon>
        <taxon>Tsukamurella</taxon>
    </lineage>
</organism>
<keyword evidence="3" id="KW-1185">Reference proteome</keyword>
<evidence type="ECO:0000313" key="2">
    <source>
        <dbReference type="EMBL" id="TWS29017.1"/>
    </source>
</evidence>
<dbReference type="Proteomes" id="UP000319375">
    <property type="component" value="Unassembled WGS sequence"/>
</dbReference>
<protein>
    <submittedName>
        <fullName evidence="2">Helix-turn-helix transcriptional regulator</fullName>
    </submittedName>
</protein>
<name>A0A5C5S0R5_9ACTN</name>
<evidence type="ECO:0000313" key="3">
    <source>
        <dbReference type="Proteomes" id="UP000319375"/>
    </source>
</evidence>
<comment type="caution">
    <text evidence="2">The sequence shown here is derived from an EMBL/GenBank/DDBJ whole genome shotgun (WGS) entry which is preliminary data.</text>
</comment>
<dbReference type="Pfam" id="PF01381">
    <property type="entry name" value="HTH_3"/>
    <property type="match status" value="1"/>
</dbReference>
<proteinExistence type="predicted"/>
<dbReference type="InterPro" id="IPR010982">
    <property type="entry name" value="Lambda_DNA-bd_dom_sf"/>
</dbReference>
<dbReference type="GO" id="GO:0003677">
    <property type="term" value="F:DNA binding"/>
    <property type="evidence" value="ECO:0007669"/>
    <property type="project" value="InterPro"/>
</dbReference>
<dbReference type="Gene3D" id="1.10.260.40">
    <property type="entry name" value="lambda repressor-like DNA-binding domains"/>
    <property type="match status" value="1"/>
</dbReference>
<evidence type="ECO:0000259" key="1">
    <source>
        <dbReference type="PROSITE" id="PS50943"/>
    </source>
</evidence>
<dbReference type="CDD" id="cd00093">
    <property type="entry name" value="HTH_XRE"/>
    <property type="match status" value="1"/>
</dbReference>
<gene>
    <name evidence="2" type="ORF">FK530_09340</name>
</gene>
<sequence length="186" mass="20988">MNRRIARGIAKIRGDRSAQWLSDSTAEIGHRVSRETISNYENGRKKVLDVADLLVIAQALDVGLIDLLLPDPGDSDVWESPVHQASATEAARNLQRTNLHWPAFRLQSMIDGFVQASRAADDHTLPADERRRAAATAVTFGESALERYDRMNPKVWPQVLVDREFTKSDLAYELSIMRAWAEFEDE</sequence>
<dbReference type="OrthoDB" id="4752614at2"/>
<feature type="domain" description="HTH cro/C1-type" evidence="1">
    <location>
        <begin position="32"/>
        <end position="68"/>
    </location>
</feature>
<dbReference type="EMBL" id="VIGX01000004">
    <property type="protein sequence ID" value="TWS29017.1"/>
    <property type="molecule type" value="Genomic_DNA"/>
</dbReference>
<dbReference type="SUPFAM" id="SSF47413">
    <property type="entry name" value="lambda repressor-like DNA-binding domains"/>
    <property type="match status" value="1"/>
</dbReference>
<dbReference type="PROSITE" id="PS50943">
    <property type="entry name" value="HTH_CROC1"/>
    <property type="match status" value="1"/>
</dbReference>
<dbReference type="RefSeq" id="WP_146486748.1">
    <property type="nucleotide sequence ID" value="NZ_VIGX01000004.1"/>
</dbReference>
<accession>A0A5C5S0R5</accession>
<reference evidence="2 3" key="1">
    <citation type="submission" date="2019-06" db="EMBL/GenBank/DDBJ databases">
        <title>Tsukamurella conjunctivitidis sp. nov., Tsukamurella assacharolytica sp. nov. and Tsukamurella sputae sp. nov. isolated from patients with conjunctivitis, bacteraemia (lymphoma) and respiratory infection (sputum) in Hong Kong.</title>
        <authorList>
            <person name="Teng J.L.L."/>
            <person name="Lee H.H."/>
            <person name="Fong J.Y.H."/>
            <person name="Fok K.M.N."/>
            <person name="Lau S.K.P."/>
            <person name="Woo P.C.Y."/>
        </authorList>
    </citation>
    <scope>NUCLEOTIDE SEQUENCE [LARGE SCALE GENOMIC DNA]</scope>
    <source>
        <strain evidence="2 3">HKU72</strain>
    </source>
</reference>
<dbReference type="AlphaFoldDB" id="A0A5C5S0R5"/>
<dbReference type="InterPro" id="IPR001387">
    <property type="entry name" value="Cro/C1-type_HTH"/>
</dbReference>